<accession>A0A9Q0GJ24</accession>
<dbReference type="PANTHER" id="PTHR31339">
    <property type="entry name" value="PECTIN LYASE-RELATED"/>
    <property type="match status" value="1"/>
</dbReference>
<dbReference type="InterPro" id="IPR012334">
    <property type="entry name" value="Pectin_lyas_fold"/>
</dbReference>
<evidence type="ECO:0000256" key="2">
    <source>
        <dbReference type="ARBA" id="ARBA00008834"/>
    </source>
</evidence>
<gene>
    <name evidence="8" type="ORF">Tsubulata_036800</name>
</gene>
<dbReference type="SUPFAM" id="SSF51126">
    <property type="entry name" value="Pectin lyase-like"/>
    <property type="match status" value="1"/>
</dbReference>
<sequence>MIVQAIGCIILLGILLVLCTNGVEGRKSARQSRKYGCLEYAAISCRAHGASLADFGGVSDGTTSNTKVFQAAIDHLSQYSSEGGALLYVPPGRWLTGSFNLTSHFTLYLDKDAVLVGSQDESEWPLIEPLPSYGRGRDTDGGRYSSLIFGTNLTDVVITGANGTLDGQGDLWWKNNVIVQGITILAPVTSPNTDGINPDSCTNTRIEDCYIVSGDDCVAVKSGWDEYGISYGMPTKQLVIRRLTCISPTSAVIALGSEMSGGIQDVRAEDITAIDSESGVRIKTAVGRGGYVKDIYVKGMVLKTMKWVFWMTGNYGSHPDNNYDPNAIPEINNINYRDIIAENVSMAARLEGIAGDPFTGICISNATIGLAEKPKKVQWNCTDVSGISSTVTPKPCDQLADQGPEKIALCNFPEDSLPIESMKFQMCSHSWKFL</sequence>
<feature type="chain" id="PRO_5040288720" description="Pectate lyase superfamily protein domain-containing protein" evidence="7">
    <location>
        <begin position="26"/>
        <end position="434"/>
    </location>
</feature>
<proteinExistence type="inferred from homology"/>
<evidence type="ECO:0000256" key="7">
    <source>
        <dbReference type="SAM" id="SignalP"/>
    </source>
</evidence>
<comment type="caution">
    <text evidence="8">The sequence shown here is derived from an EMBL/GenBank/DDBJ whole genome shotgun (WGS) entry which is preliminary data.</text>
</comment>
<evidence type="ECO:0000256" key="3">
    <source>
        <dbReference type="ARBA" id="ARBA00022512"/>
    </source>
</evidence>
<reference evidence="8" key="2">
    <citation type="journal article" date="2023" name="Plants (Basel)">
        <title>Annotation of the Turnera subulata (Passifloraceae) Draft Genome Reveals the S-Locus Evolved after the Divergence of Turneroideae from Passifloroideae in a Stepwise Manner.</title>
        <authorList>
            <person name="Henning P.M."/>
            <person name="Roalson E.H."/>
            <person name="Mir W."/>
            <person name="McCubbin A.G."/>
            <person name="Shore J.S."/>
        </authorList>
    </citation>
    <scope>NUCLEOTIDE SEQUENCE</scope>
    <source>
        <strain evidence="8">F60SS</strain>
    </source>
</reference>
<evidence type="ECO:0008006" key="10">
    <source>
        <dbReference type="Google" id="ProtNLM"/>
    </source>
</evidence>
<evidence type="ECO:0000256" key="4">
    <source>
        <dbReference type="ARBA" id="ARBA00022801"/>
    </source>
</evidence>
<keyword evidence="7" id="KW-0732">Signal</keyword>
<comment type="similarity">
    <text evidence="2 6">Belongs to the glycosyl hydrolase 28 family.</text>
</comment>
<dbReference type="InterPro" id="IPR051801">
    <property type="entry name" value="GH28_Enzymes"/>
</dbReference>
<feature type="signal peptide" evidence="7">
    <location>
        <begin position="1"/>
        <end position="25"/>
    </location>
</feature>
<comment type="subcellular location">
    <subcellularLocation>
        <location evidence="1">Secreted</location>
        <location evidence="1">Cell wall</location>
    </subcellularLocation>
</comment>
<reference evidence="8" key="1">
    <citation type="submission" date="2022-02" db="EMBL/GenBank/DDBJ databases">
        <authorList>
            <person name="Henning P.M."/>
            <person name="McCubbin A.G."/>
            <person name="Shore J.S."/>
        </authorList>
    </citation>
    <scope>NUCLEOTIDE SEQUENCE</scope>
    <source>
        <strain evidence="8">F60SS</strain>
        <tissue evidence="8">Leaves</tissue>
    </source>
</reference>
<keyword evidence="9" id="KW-1185">Reference proteome</keyword>
<organism evidence="8 9">
    <name type="scientific">Turnera subulata</name>
    <dbReference type="NCBI Taxonomy" id="218843"/>
    <lineage>
        <taxon>Eukaryota</taxon>
        <taxon>Viridiplantae</taxon>
        <taxon>Streptophyta</taxon>
        <taxon>Embryophyta</taxon>
        <taxon>Tracheophyta</taxon>
        <taxon>Spermatophyta</taxon>
        <taxon>Magnoliopsida</taxon>
        <taxon>eudicotyledons</taxon>
        <taxon>Gunneridae</taxon>
        <taxon>Pentapetalae</taxon>
        <taxon>rosids</taxon>
        <taxon>fabids</taxon>
        <taxon>Malpighiales</taxon>
        <taxon>Passifloraceae</taxon>
        <taxon>Turnera</taxon>
    </lineage>
</organism>
<evidence type="ECO:0000256" key="6">
    <source>
        <dbReference type="RuleBase" id="RU361169"/>
    </source>
</evidence>
<dbReference type="AlphaFoldDB" id="A0A9Q0GJ24"/>
<keyword evidence="3" id="KW-0964">Secreted</keyword>
<dbReference type="PANTHER" id="PTHR31339:SF71">
    <property type="entry name" value="PECTIN LYASE-LIKE SUPERFAMILY PROTEIN"/>
    <property type="match status" value="1"/>
</dbReference>
<dbReference type="OrthoDB" id="187139at2759"/>
<name>A0A9Q0GJ24_9ROSI</name>
<evidence type="ECO:0000256" key="1">
    <source>
        <dbReference type="ARBA" id="ARBA00004191"/>
    </source>
</evidence>
<dbReference type="InterPro" id="IPR000743">
    <property type="entry name" value="Glyco_hydro_28"/>
</dbReference>
<evidence type="ECO:0000313" key="9">
    <source>
        <dbReference type="Proteomes" id="UP001141552"/>
    </source>
</evidence>
<dbReference type="GO" id="GO:0005975">
    <property type="term" value="P:carbohydrate metabolic process"/>
    <property type="evidence" value="ECO:0007669"/>
    <property type="project" value="InterPro"/>
</dbReference>
<dbReference type="Proteomes" id="UP001141552">
    <property type="component" value="Unassembled WGS sequence"/>
</dbReference>
<dbReference type="Pfam" id="PF00295">
    <property type="entry name" value="Glyco_hydro_28"/>
    <property type="match status" value="1"/>
</dbReference>
<keyword evidence="4 6" id="KW-0378">Hydrolase</keyword>
<evidence type="ECO:0000256" key="5">
    <source>
        <dbReference type="ARBA" id="ARBA00023295"/>
    </source>
</evidence>
<keyword evidence="3" id="KW-0134">Cell wall</keyword>
<dbReference type="Gene3D" id="2.160.20.10">
    <property type="entry name" value="Single-stranded right-handed beta-helix, Pectin lyase-like"/>
    <property type="match status" value="2"/>
</dbReference>
<dbReference type="EMBL" id="JAKUCV010000316">
    <property type="protein sequence ID" value="KAJ4850463.1"/>
    <property type="molecule type" value="Genomic_DNA"/>
</dbReference>
<protein>
    <recommendedName>
        <fullName evidence="10">Pectate lyase superfamily protein domain-containing protein</fullName>
    </recommendedName>
</protein>
<dbReference type="InterPro" id="IPR011050">
    <property type="entry name" value="Pectin_lyase_fold/virulence"/>
</dbReference>
<keyword evidence="5 6" id="KW-0326">Glycosidase</keyword>
<dbReference type="GO" id="GO:0004650">
    <property type="term" value="F:polygalacturonase activity"/>
    <property type="evidence" value="ECO:0007669"/>
    <property type="project" value="InterPro"/>
</dbReference>
<evidence type="ECO:0000313" key="8">
    <source>
        <dbReference type="EMBL" id="KAJ4850463.1"/>
    </source>
</evidence>